<dbReference type="InterPro" id="IPR020845">
    <property type="entry name" value="AMP-binding_CS"/>
</dbReference>
<dbReference type="PANTHER" id="PTHR43767:SF8">
    <property type="entry name" value="LONG-CHAIN-FATTY-ACID--COA LIGASE"/>
    <property type="match status" value="1"/>
</dbReference>
<evidence type="ECO:0000256" key="5">
    <source>
        <dbReference type="ARBA" id="ARBA00026121"/>
    </source>
</evidence>
<feature type="domain" description="AMP-dependent synthetase/ligase" evidence="9">
    <location>
        <begin position="55"/>
        <end position="452"/>
    </location>
</feature>
<dbReference type="KEGG" id="pbr:PB2503_05037"/>
<evidence type="ECO:0000256" key="3">
    <source>
        <dbReference type="ARBA" id="ARBA00022598"/>
    </source>
</evidence>
<protein>
    <recommendedName>
        <fullName evidence="6">Long-chain-fatty-acid--CoA ligase</fullName>
        <ecNumber evidence="5">6.2.1.3</ecNumber>
    </recommendedName>
    <alternativeName>
        <fullName evidence="7">Long-chain acyl-CoA synthetase</fullName>
    </alternativeName>
</protein>
<dbReference type="Gene3D" id="3.40.50.12780">
    <property type="entry name" value="N-terminal domain of ligase-like"/>
    <property type="match status" value="1"/>
</dbReference>
<dbReference type="HOGENOM" id="CLU_000022_59_9_5"/>
<dbReference type="RefSeq" id="WP_013300056.1">
    <property type="nucleotide sequence ID" value="NC_014414.1"/>
</dbReference>
<reference evidence="12" key="1">
    <citation type="submission" date="2010-08" db="EMBL/GenBank/DDBJ databases">
        <title>Genome sequence of Parvularcula bermudensis HTCC2503.</title>
        <authorList>
            <person name="Kang D.-M."/>
            <person name="Oh H.-M."/>
            <person name="Cho J.-C."/>
        </authorList>
    </citation>
    <scope>NUCLEOTIDE SEQUENCE [LARGE SCALE GENOMIC DNA]</scope>
    <source>
        <strain evidence="12">ATCC BAA-594 / HTCC2503 / KCTC 12087</strain>
    </source>
</reference>
<reference evidence="11 12" key="2">
    <citation type="journal article" date="2011" name="J. Bacteriol.">
        <title>Complete genome sequence of strain HTCC2503T of Parvularcula bermudensis, the type species of the order "Parvularculales" in the class Alphaproteobacteria.</title>
        <authorList>
            <person name="Oh H.M."/>
            <person name="Kang I."/>
            <person name="Vergin K.L."/>
            <person name="Kang D."/>
            <person name="Rhee K.H."/>
            <person name="Giovannoni S.J."/>
            <person name="Cho J.C."/>
        </authorList>
    </citation>
    <scope>NUCLEOTIDE SEQUENCE [LARGE SCALE GENOMIC DNA]</scope>
    <source>
        <strain evidence="12">ATCC BAA-594 / HTCC2503 / KCTC 12087</strain>
    </source>
</reference>
<dbReference type="PROSITE" id="PS00455">
    <property type="entry name" value="AMP_BINDING"/>
    <property type="match status" value="1"/>
</dbReference>
<feature type="region of interest" description="Disordered" evidence="8">
    <location>
        <begin position="1"/>
        <end position="25"/>
    </location>
</feature>
<evidence type="ECO:0000256" key="8">
    <source>
        <dbReference type="SAM" id="MobiDB-lite"/>
    </source>
</evidence>
<dbReference type="STRING" id="314260.PB2503_05037"/>
<evidence type="ECO:0000256" key="1">
    <source>
        <dbReference type="ARBA" id="ARBA00004170"/>
    </source>
</evidence>
<comment type="subcellular location">
    <subcellularLocation>
        <location evidence="1">Membrane</location>
        <topology evidence="1">Peripheral membrane protein</topology>
    </subcellularLocation>
</comment>
<dbReference type="InterPro" id="IPR045851">
    <property type="entry name" value="AMP-bd_C_sf"/>
</dbReference>
<dbReference type="EC" id="6.2.1.3" evidence="5"/>
<dbReference type="Pfam" id="PF00501">
    <property type="entry name" value="AMP-binding"/>
    <property type="match status" value="1"/>
</dbReference>
<feature type="domain" description="AMP-binding enzyme C-terminal" evidence="10">
    <location>
        <begin position="503"/>
        <end position="577"/>
    </location>
</feature>
<comment type="pathway">
    <text evidence="2">Lipid metabolism; fatty acid beta-oxidation.</text>
</comment>
<dbReference type="InterPro" id="IPR042099">
    <property type="entry name" value="ANL_N_sf"/>
</dbReference>
<dbReference type="EMBL" id="CP002156">
    <property type="protein sequence ID" value="ADM09082.1"/>
    <property type="molecule type" value="Genomic_DNA"/>
</dbReference>
<keyword evidence="3" id="KW-0436">Ligase</keyword>
<sequence length="586" mass="63601">MDESDTTVEPEVNADAGTPASAVMPSPEVWTKSYPAGVPATVTLGEDETFTGLLTESVKKYGDKVAIRCMETDWTYRRLDEDSRAFASYLRSKGINPGDRVAIMMPTVPQYVVCLLGALRAGCVMVGVNPLYTARELCHQLEDSGAVAIIIFDQFASIFATIREKTPVKEVIVTKAGDIFGGPKGAIANLVVKYVQKKVDSYSIPGHTKYTDAIKKGRSLPNADIKRSPDEIAALQYTGGTTGVAKGAVLKERNLLAAAKIGDVWTKPGREREPVLEEQKALIPLPLYHVFTLYVVASSLGIGATCIFVPDPRDGKLLVKTMARNPFNLMIGVNRLYQGLAEAEVDGEPVLKKFVDFSNTRACISGGTPTMRSVAESWHKQTGLWIMEGWGMTETVGAGTCNPDGLDGFNGTVGLPMPSTRIEIRDDDGKALPIGERGEIWLSGPQVMAGYWKRPDETAKVMDGKGFMATGDIGIMDENGFIEIVDRKKDMILVSGFNVYPSEIEDVVDTIEGVSEVAAVGIPSERTGEAVKLFVAKSDPNLTEADIMAVCKRELTNYKRPSKIVFMDELPKSAVGKILKKELKDV</sequence>
<evidence type="ECO:0000259" key="9">
    <source>
        <dbReference type="Pfam" id="PF00501"/>
    </source>
</evidence>
<dbReference type="InterPro" id="IPR050237">
    <property type="entry name" value="ATP-dep_AMP-bd_enzyme"/>
</dbReference>
<evidence type="ECO:0000256" key="6">
    <source>
        <dbReference type="ARBA" id="ARBA00039545"/>
    </source>
</evidence>
<evidence type="ECO:0000313" key="11">
    <source>
        <dbReference type="EMBL" id="ADM09082.1"/>
    </source>
</evidence>
<dbReference type="GO" id="GO:0016020">
    <property type="term" value="C:membrane"/>
    <property type="evidence" value="ECO:0007669"/>
    <property type="project" value="UniProtKB-SubCell"/>
</dbReference>
<dbReference type="GO" id="GO:0004467">
    <property type="term" value="F:long-chain fatty acid-CoA ligase activity"/>
    <property type="evidence" value="ECO:0007669"/>
    <property type="project" value="UniProtKB-EC"/>
</dbReference>
<evidence type="ECO:0000313" key="12">
    <source>
        <dbReference type="Proteomes" id="UP000001302"/>
    </source>
</evidence>
<dbReference type="InterPro" id="IPR025110">
    <property type="entry name" value="AMP-bd_C"/>
</dbReference>
<organism evidence="11 12">
    <name type="scientific">Parvularcula bermudensis (strain ATCC BAA-594 / HTCC2503 / KCTC 12087)</name>
    <dbReference type="NCBI Taxonomy" id="314260"/>
    <lineage>
        <taxon>Bacteria</taxon>
        <taxon>Pseudomonadati</taxon>
        <taxon>Pseudomonadota</taxon>
        <taxon>Alphaproteobacteria</taxon>
        <taxon>Parvularculales</taxon>
        <taxon>Parvularculaceae</taxon>
        <taxon>Parvularcula</taxon>
    </lineage>
</organism>
<dbReference type="PANTHER" id="PTHR43767">
    <property type="entry name" value="LONG-CHAIN-FATTY-ACID--COA LIGASE"/>
    <property type="match status" value="1"/>
</dbReference>
<dbReference type="Gene3D" id="3.30.300.30">
    <property type="match status" value="1"/>
</dbReference>
<evidence type="ECO:0000256" key="4">
    <source>
        <dbReference type="ARBA" id="ARBA00023136"/>
    </source>
</evidence>
<keyword evidence="12" id="KW-1185">Reference proteome</keyword>
<dbReference type="SUPFAM" id="SSF56801">
    <property type="entry name" value="Acetyl-CoA synthetase-like"/>
    <property type="match status" value="1"/>
</dbReference>
<dbReference type="eggNOG" id="COG0318">
    <property type="taxonomic scope" value="Bacteria"/>
</dbReference>
<dbReference type="InterPro" id="IPR000873">
    <property type="entry name" value="AMP-dep_synth/lig_dom"/>
</dbReference>
<evidence type="ECO:0000256" key="7">
    <source>
        <dbReference type="ARBA" id="ARBA00042773"/>
    </source>
</evidence>
<gene>
    <name evidence="11" type="ordered locus">PB2503_05037</name>
</gene>
<dbReference type="Proteomes" id="UP000001302">
    <property type="component" value="Chromosome"/>
</dbReference>
<accession>E0TFR7</accession>
<dbReference type="AlphaFoldDB" id="E0TFR7"/>
<evidence type="ECO:0000256" key="2">
    <source>
        <dbReference type="ARBA" id="ARBA00005005"/>
    </source>
</evidence>
<name>E0TFR7_PARBH</name>
<dbReference type="CDD" id="cd05936">
    <property type="entry name" value="FC-FACS_FadD_like"/>
    <property type="match status" value="1"/>
</dbReference>
<dbReference type="Pfam" id="PF13193">
    <property type="entry name" value="AMP-binding_C"/>
    <property type="match status" value="1"/>
</dbReference>
<keyword evidence="4" id="KW-0472">Membrane</keyword>
<proteinExistence type="predicted"/>
<evidence type="ECO:0000259" key="10">
    <source>
        <dbReference type="Pfam" id="PF13193"/>
    </source>
</evidence>